<reference evidence="2" key="1">
    <citation type="journal article" date="2023" name="Comput. Struct. Biotechnol. J.">
        <title>Discovery of a novel marine Bacteroidetes with a rich repertoire of carbohydrate-active enzymes.</title>
        <authorList>
            <person name="Chen B."/>
            <person name="Liu G."/>
            <person name="Chen Q."/>
            <person name="Wang H."/>
            <person name="Liu L."/>
            <person name="Tang K."/>
        </authorList>
    </citation>
    <scope>NUCLEOTIDE SEQUENCE</scope>
    <source>
        <strain evidence="2">TK19036</strain>
    </source>
</reference>
<dbReference type="EMBL" id="CP120682">
    <property type="protein sequence ID" value="WKN35372.1"/>
    <property type="molecule type" value="Genomic_DNA"/>
</dbReference>
<evidence type="ECO:0000313" key="2">
    <source>
        <dbReference type="EMBL" id="WKN35372.1"/>
    </source>
</evidence>
<gene>
    <name evidence="2" type="ORF">K4G66_23640</name>
</gene>
<evidence type="ECO:0000256" key="1">
    <source>
        <dbReference type="SAM" id="SignalP"/>
    </source>
</evidence>
<protein>
    <submittedName>
        <fullName evidence="2">Uncharacterized protein</fullName>
    </submittedName>
</protein>
<organism evidence="2">
    <name type="scientific">Roseihalotalea indica</name>
    <dbReference type="NCBI Taxonomy" id="2867963"/>
    <lineage>
        <taxon>Bacteria</taxon>
        <taxon>Pseudomonadati</taxon>
        <taxon>Bacteroidota</taxon>
        <taxon>Cytophagia</taxon>
        <taxon>Cytophagales</taxon>
        <taxon>Catalimonadaceae</taxon>
        <taxon>Roseihalotalea</taxon>
    </lineage>
</organism>
<proteinExistence type="predicted"/>
<dbReference type="AlphaFoldDB" id="A0AA49GJI5"/>
<dbReference type="Gene3D" id="3.90.1720.10">
    <property type="entry name" value="endopeptidase domain like (from Nostoc punctiforme)"/>
    <property type="match status" value="1"/>
</dbReference>
<keyword evidence="1" id="KW-0732">Signal</keyword>
<sequence>MKYVVLALIGFFCSASYAQTINREWNGELEGEIQQFKNCDNTSKIGLNSCHAFIGKTLKTVYRVNDFYSKDKNRYMVVSEIYSYLENSKQWTLLGKGYEQEALEKAQKLANQNKAVVAVYLTDAGIGHLAYILPGQLQPSGSWGFKVPNSAAYFSSEPEKSYMNKGLSYSFPRSVITKVQLYARNY</sequence>
<reference evidence="2" key="2">
    <citation type="journal article" date="2024" name="Antonie Van Leeuwenhoek">
        <title>Roseihalotalea indica gen. nov., sp. nov., a halophilic Bacteroidetes from mesopelagic Southwest Indian Ocean with higher carbohydrate metabolic potential.</title>
        <authorList>
            <person name="Chen B."/>
            <person name="Zhang M."/>
            <person name="Lin D."/>
            <person name="Ye J."/>
            <person name="Tang K."/>
        </authorList>
    </citation>
    <scope>NUCLEOTIDE SEQUENCE</scope>
    <source>
        <strain evidence="2">TK19036</strain>
    </source>
</reference>
<accession>A0AA49GJI5</accession>
<feature type="signal peptide" evidence="1">
    <location>
        <begin position="1"/>
        <end position="18"/>
    </location>
</feature>
<feature type="chain" id="PRO_5041468092" evidence="1">
    <location>
        <begin position="19"/>
        <end position="186"/>
    </location>
</feature>
<name>A0AA49GJI5_9BACT</name>